<keyword evidence="6 11" id="KW-0694">RNA-binding</keyword>
<name>A0A2G8LFW4_STIJA</name>
<evidence type="ECO:0000256" key="1">
    <source>
        <dbReference type="ARBA" id="ARBA00004604"/>
    </source>
</evidence>
<dbReference type="Pfam" id="PF00270">
    <property type="entry name" value="DEAD"/>
    <property type="match status" value="1"/>
</dbReference>
<dbReference type="OrthoDB" id="10259640at2759"/>
<dbReference type="GO" id="GO:0003723">
    <property type="term" value="F:RNA binding"/>
    <property type="evidence" value="ECO:0007669"/>
    <property type="project" value="UniProtKB-UniRule"/>
</dbReference>
<keyword evidence="5 10" id="KW-0067">ATP-binding</keyword>
<evidence type="ECO:0000256" key="10">
    <source>
        <dbReference type="RuleBase" id="RU000492"/>
    </source>
</evidence>
<dbReference type="CDD" id="cd17942">
    <property type="entry name" value="DEADc_DDX18"/>
    <property type="match status" value="1"/>
</dbReference>
<feature type="compositionally biased region" description="Acidic residues" evidence="12">
    <location>
        <begin position="71"/>
        <end position="80"/>
    </location>
</feature>
<evidence type="ECO:0000256" key="11">
    <source>
        <dbReference type="RuleBase" id="RU365068"/>
    </source>
</evidence>
<keyword evidence="2 10" id="KW-0547">Nucleotide-binding</keyword>
<comment type="function">
    <text evidence="11">RNA helicase.</text>
</comment>
<comment type="catalytic activity">
    <reaction evidence="9 11">
        <text>ATP + H2O = ADP + phosphate + H(+)</text>
        <dbReference type="Rhea" id="RHEA:13065"/>
        <dbReference type="ChEBI" id="CHEBI:15377"/>
        <dbReference type="ChEBI" id="CHEBI:15378"/>
        <dbReference type="ChEBI" id="CHEBI:30616"/>
        <dbReference type="ChEBI" id="CHEBI:43474"/>
        <dbReference type="ChEBI" id="CHEBI:456216"/>
        <dbReference type="EC" id="3.6.4.13"/>
    </reaction>
</comment>
<dbReference type="AlphaFoldDB" id="A0A2G8LFW4"/>
<dbReference type="PROSITE" id="PS00039">
    <property type="entry name" value="DEAD_ATP_HELICASE"/>
    <property type="match status" value="1"/>
</dbReference>
<evidence type="ECO:0000256" key="3">
    <source>
        <dbReference type="ARBA" id="ARBA00022801"/>
    </source>
</evidence>
<evidence type="ECO:0000256" key="4">
    <source>
        <dbReference type="ARBA" id="ARBA00022806"/>
    </source>
</evidence>
<dbReference type="FunFam" id="3.40.50.300:FF:000460">
    <property type="entry name" value="RNA helicase"/>
    <property type="match status" value="1"/>
</dbReference>
<dbReference type="CDD" id="cd18787">
    <property type="entry name" value="SF2_C_DEAD"/>
    <property type="match status" value="1"/>
</dbReference>
<dbReference type="InterPro" id="IPR027417">
    <property type="entry name" value="P-loop_NTPase"/>
</dbReference>
<feature type="domain" description="Helicase C-terminal" evidence="14">
    <location>
        <begin position="481"/>
        <end position="651"/>
    </location>
</feature>
<keyword evidence="4 10" id="KW-0347">Helicase</keyword>
<feature type="compositionally biased region" description="Basic and acidic residues" evidence="12">
    <location>
        <begin position="85"/>
        <end position="97"/>
    </location>
</feature>
<dbReference type="PANTHER" id="PTHR24031">
    <property type="entry name" value="RNA HELICASE"/>
    <property type="match status" value="1"/>
</dbReference>
<sequence>MKKRKSQEVIVGKNKRKKIENGKDGKRNLTGSQDAKQLKGKGAVGKFTARKESRGRGHPRSGIGKKVEVASSEEESEYEEGNTSVREEEKRQERIDESDGDDDGEIDDALSEGSDDSSVDDDDDDDDDKGHKSKQDAARMKNTKEILEAEENESEDSDSDEDVSESEIDLKSGKSKSLQKRTQDLEEESDSEDDGDEEDDVESKETEVKEKTDAVETKKSGDSSQESLKIDENQGEADVNGDVPLSEAQKATNAILTNSSFASLEGKVCDETLKGLGDMGFTYMTEIQAKSIPHLLEGRDLLAAAKTGSGKTLAFLIPAIELIHKLKFMPRNGTGVLIISPTRELCMQIYGVVKEVMEHHYHTFGIVMGGTHRGTEAKKLAKGINVLVATPGRLLDHMKKTPEFMFKNLQCLVIDEADRILQIGFEEDLKQIVKLLPKRRQTMLFSATQTRKTEDLARVSLKKEPIYIGVDDEKTVATVNGLEQGYVLCPSEKRFLLLFTFLKKNRNKKVMVFMSSCMSVKFHSELLNYIDLPVVSIHGRKKQQHRTATFFQFCQAKQGILVCTDVAARGLDIPAVDWIVQFDPPDDPKEYIHRVGRTARGLHGRGHALLILRPEEVGFLRYLKHAKVPINEYDFSWGKIANIQIQLEKLLEKNYFLHMSAMQAYKGYIRSYDSHSLKKIFNVQSLDLNLVAKSFGFRVPPSVDLSILYNESRNDTCQRVS</sequence>
<comment type="subcellular location">
    <subcellularLocation>
        <location evidence="1">Nucleus</location>
        <location evidence="1">Nucleolus</location>
    </subcellularLocation>
</comment>
<keyword evidence="3 10" id="KW-0378">Hydrolase</keyword>
<comment type="similarity">
    <text evidence="8">Belongs to the DEAD box helicase family. DDX18/HAS1 subfamily.</text>
</comment>
<dbReference type="FunFam" id="3.40.50.300:FF:000379">
    <property type="entry name" value="RNA helicase"/>
    <property type="match status" value="1"/>
</dbReference>
<dbReference type="InterPro" id="IPR025313">
    <property type="entry name" value="SPB4-like_CTE"/>
</dbReference>
<dbReference type="SMART" id="SM00487">
    <property type="entry name" value="DEXDc"/>
    <property type="match status" value="1"/>
</dbReference>
<dbReference type="Pfam" id="PF13959">
    <property type="entry name" value="CTE_SPB4"/>
    <property type="match status" value="1"/>
</dbReference>
<reference evidence="15 16" key="1">
    <citation type="journal article" date="2017" name="PLoS Biol.">
        <title>The sea cucumber genome provides insights into morphological evolution and visceral regeneration.</title>
        <authorList>
            <person name="Zhang X."/>
            <person name="Sun L."/>
            <person name="Yuan J."/>
            <person name="Sun Y."/>
            <person name="Gao Y."/>
            <person name="Zhang L."/>
            <person name="Li S."/>
            <person name="Dai H."/>
            <person name="Hamel J.F."/>
            <person name="Liu C."/>
            <person name="Yu Y."/>
            <person name="Liu S."/>
            <person name="Lin W."/>
            <person name="Guo K."/>
            <person name="Jin S."/>
            <person name="Xu P."/>
            <person name="Storey K.B."/>
            <person name="Huan P."/>
            <person name="Zhang T."/>
            <person name="Zhou Y."/>
            <person name="Zhang J."/>
            <person name="Lin C."/>
            <person name="Li X."/>
            <person name="Xing L."/>
            <person name="Huo D."/>
            <person name="Sun M."/>
            <person name="Wang L."/>
            <person name="Mercier A."/>
            <person name="Li F."/>
            <person name="Yang H."/>
            <person name="Xiang J."/>
        </authorList>
    </citation>
    <scope>NUCLEOTIDE SEQUENCE [LARGE SCALE GENOMIC DNA]</scope>
    <source>
        <strain evidence="15">Shaxun</strain>
        <tissue evidence="15">Muscle</tissue>
    </source>
</reference>
<dbReference type="SMART" id="SM00490">
    <property type="entry name" value="HELICc"/>
    <property type="match status" value="1"/>
</dbReference>
<dbReference type="Gene3D" id="3.40.50.300">
    <property type="entry name" value="P-loop containing nucleotide triphosphate hydrolases"/>
    <property type="match status" value="2"/>
</dbReference>
<dbReference type="SUPFAM" id="SSF52540">
    <property type="entry name" value="P-loop containing nucleoside triphosphate hydrolases"/>
    <property type="match status" value="1"/>
</dbReference>
<dbReference type="GO" id="GO:0005524">
    <property type="term" value="F:ATP binding"/>
    <property type="evidence" value="ECO:0007669"/>
    <property type="project" value="UniProtKB-UniRule"/>
</dbReference>
<organism evidence="15 16">
    <name type="scientific">Stichopus japonicus</name>
    <name type="common">Sea cucumber</name>
    <dbReference type="NCBI Taxonomy" id="307972"/>
    <lineage>
        <taxon>Eukaryota</taxon>
        <taxon>Metazoa</taxon>
        <taxon>Echinodermata</taxon>
        <taxon>Eleutherozoa</taxon>
        <taxon>Echinozoa</taxon>
        <taxon>Holothuroidea</taxon>
        <taxon>Aspidochirotacea</taxon>
        <taxon>Aspidochirotida</taxon>
        <taxon>Stichopodidae</taxon>
        <taxon>Apostichopus</taxon>
    </lineage>
</organism>
<dbReference type="STRING" id="307972.A0A2G8LFW4"/>
<evidence type="ECO:0000256" key="8">
    <source>
        <dbReference type="ARBA" id="ARBA00024357"/>
    </source>
</evidence>
<evidence type="ECO:0000256" key="12">
    <source>
        <dbReference type="SAM" id="MobiDB-lite"/>
    </source>
</evidence>
<dbReference type="EMBL" id="MRZV01000092">
    <property type="protein sequence ID" value="PIK59141.1"/>
    <property type="molecule type" value="Genomic_DNA"/>
</dbReference>
<proteinExistence type="inferred from homology"/>
<dbReference type="GO" id="GO:0003724">
    <property type="term" value="F:RNA helicase activity"/>
    <property type="evidence" value="ECO:0007669"/>
    <property type="project" value="UniProtKB-EC"/>
</dbReference>
<evidence type="ECO:0000256" key="7">
    <source>
        <dbReference type="ARBA" id="ARBA00023242"/>
    </source>
</evidence>
<evidence type="ECO:0000313" key="15">
    <source>
        <dbReference type="EMBL" id="PIK59141.1"/>
    </source>
</evidence>
<feature type="compositionally biased region" description="Acidic residues" evidence="12">
    <location>
        <begin position="148"/>
        <end position="167"/>
    </location>
</feature>
<dbReference type="InterPro" id="IPR014001">
    <property type="entry name" value="Helicase_ATP-bd"/>
</dbReference>
<dbReference type="InterPro" id="IPR044773">
    <property type="entry name" value="DDX18/Has1_DEADc"/>
</dbReference>
<feature type="compositionally biased region" description="Acidic residues" evidence="12">
    <location>
        <begin position="185"/>
        <end position="202"/>
    </location>
</feature>
<protein>
    <recommendedName>
        <fullName evidence="11">ATP-dependent RNA helicase</fullName>
        <ecNumber evidence="11">3.6.4.13</ecNumber>
    </recommendedName>
</protein>
<dbReference type="SMART" id="SM01178">
    <property type="entry name" value="DUF4217"/>
    <property type="match status" value="1"/>
</dbReference>
<dbReference type="GO" id="GO:0016887">
    <property type="term" value="F:ATP hydrolysis activity"/>
    <property type="evidence" value="ECO:0007669"/>
    <property type="project" value="RHEA"/>
</dbReference>
<gene>
    <name evidence="15" type="ORF">BSL78_03946</name>
</gene>
<comment type="domain">
    <text evidence="11">The Q motif is unique to and characteristic of the DEAD box family of RNA helicases and controls ATP binding and hydrolysis.</text>
</comment>
<dbReference type="InterPro" id="IPR001650">
    <property type="entry name" value="Helicase_C-like"/>
</dbReference>
<keyword evidence="16" id="KW-1185">Reference proteome</keyword>
<feature type="compositionally biased region" description="Basic and acidic residues" evidence="12">
    <location>
        <begin position="128"/>
        <end position="147"/>
    </location>
</feature>
<keyword evidence="7" id="KW-0539">Nucleus</keyword>
<feature type="compositionally biased region" description="Acidic residues" evidence="12">
    <location>
        <begin position="98"/>
        <end position="127"/>
    </location>
</feature>
<feature type="compositionally biased region" description="Basic and acidic residues" evidence="12">
    <location>
        <begin position="203"/>
        <end position="221"/>
    </location>
</feature>
<evidence type="ECO:0000256" key="6">
    <source>
        <dbReference type="ARBA" id="ARBA00022884"/>
    </source>
</evidence>
<evidence type="ECO:0000259" key="14">
    <source>
        <dbReference type="PROSITE" id="PS51194"/>
    </source>
</evidence>
<dbReference type="InterPro" id="IPR000629">
    <property type="entry name" value="RNA-helicase_DEAD-box_CS"/>
</dbReference>
<evidence type="ECO:0000256" key="5">
    <source>
        <dbReference type="ARBA" id="ARBA00022840"/>
    </source>
</evidence>
<feature type="domain" description="Helicase ATP-binding" evidence="13">
    <location>
        <begin position="292"/>
        <end position="467"/>
    </location>
</feature>
<comment type="caution">
    <text evidence="15">The sequence shown here is derived from an EMBL/GenBank/DDBJ whole genome shotgun (WGS) entry which is preliminary data.</text>
</comment>
<evidence type="ECO:0000256" key="9">
    <source>
        <dbReference type="ARBA" id="ARBA00047984"/>
    </source>
</evidence>
<dbReference type="Pfam" id="PF00271">
    <property type="entry name" value="Helicase_C"/>
    <property type="match status" value="1"/>
</dbReference>
<dbReference type="InterPro" id="IPR011545">
    <property type="entry name" value="DEAD/DEAH_box_helicase_dom"/>
</dbReference>
<evidence type="ECO:0000313" key="16">
    <source>
        <dbReference type="Proteomes" id="UP000230750"/>
    </source>
</evidence>
<dbReference type="GO" id="GO:0005730">
    <property type="term" value="C:nucleolus"/>
    <property type="evidence" value="ECO:0007669"/>
    <property type="project" value="UniProtKB-SubCell"/>
</dbReference>
<dbReference type="EC" id="3.6.4.13" evidence="11"/>
<evidence type="ECO:0000256" key="2">
    <source>
        <dbReference type="ARBA" id="ARBA00022741"/>
    </source>
</evidence>
<dbReference type="PROSITE" id="PS51194">
    <property type="entry name" value="HELICASE_CTER"/>
    <property type="match status" value="1"/>
</dbReference>
<dbReference type="PROSITE" id="PS51192">
    <property type="entry name" value="HELICASE_ATP_BIND_1"/>
    <property type="match status" value="1"/>
</dbReference>
<evidence type="ECO:0000259" key="13">
    <source>
        <dbReference type="PROSITE" id="PS51192"/>
    </source>
</evidence>
<accession>A0A2G8LFW4</accession>
<dbReference type="Proteomes" id="UP000230750">
    <property type="component" value="Unassembled WGS sequence"/>
</dbReference>
<feature type="region of interest" description="Disordered" evidence="12">
    <location>
        <begin position="1"/>
        <end position="241"/>
    </location>
</feature>